<sequence length="480" mass="53019">MEVSKPHAILLSSPGMGHLIPMLELGKRLVTLHSFEVTIFVVSSGTSPAESQTIQSSMSPKLCQVIELPPVDISSLVESKAKVVANLTVMMREIKPALRSAISTLKVPPTALIVDLFGTEALVIAHEFKIPKYVFIPTHAWFIAFSIYVPILDKVVKGEYVDQKEDFVIPGCRPARPEDVVEPMLDRTNQQYYEYLRMCKEFTMGDGILLNTWEELESSTLAALRDDKLFGDINRPPIYPVGPILRPNGSAGSRSHELFDWLDRQPSESVVYVSFGSGGTLSNEQMTELAWGLELSQRRFIWAVRQSTVRTGDGSFFITGKGGDDLSSNLPEGFLIRTQGLGVVVRDWAPQVDILSHPSVGGFLSHCGWNSALESVTNGVPMIAWPLYAEQRLNAALLTEELGVAVRSKILPSKGIVGREEINMTVRRIMADEEGHGIRARVKELKHKAEEALSEGGSSYHSLSQFTQNILMSMQKSPSP</sequence>
<dbReference type="EC" id="2.4.1.-" evidence="5"/>
<evidence type="ECO:0000256" key="1">
    <source>
        <dbReference type="ARBA" id="ARBA00009995"/>
    </source>
</evidence>
<protein>
    <recommendedName>
        <fullName evidence="5">Glycosyltransferase</fullName>
        <ecNumber evidence="5">2.4.1.-</ecNumber>
    </recommendedName>
</protein>
<evidence type="ECO:0000256" key="5">
    <source>
        <dbReference type="RuleBase" id="RU362057"/>
    </source>
</evidence>
<keyword evidence="7" id="KW-1185">Reference proteome</keyword>
<evidence type="ECO:0000256" key="4">
    <source>
        <dbReference type="RuleBase" id="RU003718"/>
    </source>
</evidence>
<evidence type="ECO:0000256" key="2">
    <source>
        <dbReference type="ARBA" id="ARBA00022676"/>
    </source>
</evidence>
<dbReference type="FunCoup" id="A0A1Q3BMN4">
    <property type="interactions" value="146"/>
</dbReference>
<dbReference type="InterPro" id="IPR002213">
    <property type="entry name" value="UDP_glucos_trans"/>
</dbReference>
<dbReference type="PANTHER" id="PTHR48046:SF1">
    <property type="entry name" value="GLYCOSYLTRANSFERASE-RELATED"/>
    <property type="match status" value="1"/>
</dbReference>
<dbReference type="AlphaFoldDB" id="A0A1Q3BMN4"/>
<gene>
    <name evidence="6" type="ORF">CFOL_v3_12689</name>
</gene>
<dbReference type="Proteomes" id="UP000187406">
    <property type="component" value="Unassembled WGS sequence"/>
</dbReference>
<dbReference type="EMBL" id="BDDD01000696">
    <property type="protein sequence ID" value="GAV69188.1"/>
    <property type="molecule type" value="Genomic_DNA"/>
</dbReference>
<dbReference type="PANTHER" id="PTHR48046">
    <property type="entry name" value="UDP-GLYCOSYLTRANSFERASE 72E1"/>
    <property type="match status" value="1"/>
</dbReference>
<organism evidence="6 7">
    <name type="scientific">Cephalotus follicularis</name>
    <name type="common">Albany pitcher plant</name>
    <dbReference type="NCBI Taxonomy" id="3775"/>
    <lineage>
        <taxon>Eukaryota</taxon>
        <taxon>Viridiplantae</taxon>
        <taxon>Streptophyta</taxon>
        <taxon>Embryophyta</taxon>
        <taxon>Tracheophyta</taxon>
        <taxon>Spermatophyta</taxon>
        <taxon>Magnoliopsida</taxon>
        <taxon>eudicotyledons</taxon>
        <taxon>Gunneridae</taxon>
        <taxon>Pentapetalae</taxon>
        <taxon>rosids</taxon>
        <taxon>fabids</taxon>
        <taxon>Oxalidales</taxon>
        <taxon>Cephalotaceae</taxon>
        <taxon>Cephalotus</taxon>
    </lineage>
</organism>
<reference evidence="7" key="1">
    <citation type="submission" date="2016-04" db="EMBL/GenBank/DDBJ databases">
        <title>Cephalotus genome sequencing.</title>
        <authorList>
            <person name="Fukushima K."/>
            <person name="Hasebe M."/>
            <person name="Fang X."/>
        </authorList>
    </citation>
    <scope>NUCLEOTIDE SEQUENCE [LARGE SCALE GENOMIC DNA]</scope>
    <source>
        <strain evidence="7">cv. St1</strain>
    </source>
</reference>
<dbReference type="SUPFAM" id="SSF53756">
    <property type="entry name" value="UDP-Glycosyltransferase/glycogen phosphorylase"/>
    <property type="match status" value="1"/>
</dbReference>
<comment type="similarity">
    <text evidence="1 4">Belongs to the UDP-glycosyltransferase family.</text>
</comment>
<dbReference type="CDD" id="cd03784">
    <property type="entry name" value="GT1_Gtf-like"/>
    <property type="match status" value="1"/>
</dbReference>
<dbReference type="FunFam" id="3.40.50.2000:FF:000054">
    <property type="entry name" value="Glycosyltransferase"/>
    <property type="match status" value="1"/>
</dbReference>
<evidence type="ECO:0000256" key="3">
    <source>
        <dbReference type="ARBA" id="ARBA00022679"/>
    </source>
</evidence>
<dbReference type="FunFam" id="3.40.50.2000:FF:000051">
    <property type="entry name" value="Glycosyltransferase"/>
    <property type="match status" value="1"/>
</dbReference>
<accession>A0A1Q3BMN4</accession>
<keyword evidence="2 4" id="KW-0328">Glycosyltransferase</keyword>
<proteinExistence type="inferred from homology"/>
<keyword evidence="3 4" id="KW-0808">Transferase</keyword>
<comment type="caution">
    <text evidence="6">The sequence shown here is derived from an EMBL/GenBank/DDBJ whole genome shotgun (WGS) entry which is preliminary data.</text>
</comment>
<dbReference type="PROSITE" id="PS00375">
    <property type="entry name" value="UDPGT"/>
    <property type="match status" value="1"/>
</dbReference>
<dbReference type="STRING" id="3775.A0A1Q3BMN4"/>
<evidence type="ECO:0000313" key="7">
    <source>
        <dbReference type="Proteomes" id="UP000187406"/>
    </source>
</evidence>
<dbReference type="GO" id="GO:0008194">
    <property type="term" value="F:UDP-glycosyltransferase activity"/>
    <property type="evidence" value="ECO:0007669"/>
    <property type="project" value="InterPro"/>
</dbReference>
<dbReference type="Pfam" id="PF00201">
    <property type="entry name" value="UDPGT"/>
    <property type="match status" value="1"/>
</dbReference>
<name>A0A1Q3BMN4_CEPFO</name>
<dbReference type="InterPro" id="IPR035595">
    <property type="entry name" value="UDP_glycos_trans_CS"/>
</dbReference>
<evidence type="ECO:0000313" key="6">
    <source>
        <dbReference type="EMBL" id="GAV69188.1"/>
    </source>
</evidence>
<dbReference type="OrthoDB" id="5835829at2759"/>
<dbReference type="Gene3D" id="3.40.50.2000">
    <property type="entry name" value="Glycogen Phosphorylase B"/>
    <property type="match status" value="2"/>
</dbReference>
<dbReference type="InParanoid" id="A0A1Q3BMN4"/>